<gene>
    <name evidence="1" type="ORF">M9Y10_020764</name>
</gene>
<evidence type="ECO:0000313" key="1">
    <source>
        <dbReference type="EMBL" id="KAK8845841.1"/>
    </source>
</evidence>
<dbReference type="Proteomes" id="UP001470230">
    <property type="component" value="Unassembled WGS sequence"/>
</dbReference>
<dbReference type="EMBL" id="JAPFFF010000030">
    <property type="protein sequence ID" value="KAK8845841.1"/>
    <property type="molecule type" value="Genomic_DNA"/>
</dbReference>
<evidence type="ECO:0000313" key="2">
    <source>
        <dbReference type="Proteomes" id="UP001470230"/>
    </source>
</evidence>
<comment type="caution">
    <text evidence="1">The sequence shown here is derived from an EMBL/GenBank/DDBJ whole genome shotgun (WGS) entry which is preliminary data.</text>
</comment>
<organism evidence="1 2">
    <name type="scientific">Tritrichomonas musculus</name>
    <dbReference type="NCBI Taxonomy" id="1915356"/>
    <lineage>
        <taxon>Eukaryota</taxon>
        <taxon>Metamonada</taxon>
        <taxon>Parabasalia</taxon>
        <taxon>Tritrichomonadida</taxon>
        <taxon>Tritrichomonadidae</taxon>
        <taxon>Tritrichomonas</taxon>
    </lineage>
</organism>
<dbReference type="PANTHER" id="PTHR24159:SF5">
    <property type="entry name" value="ANK_REP_REGION DOMAIN-CONTAINING PROTEIN"/>
    <property type="match status" value="1"/>
</dbReference>
<dbReference type="SUPFAM" id="SSF48403">
    <property type="entry name" value="Ankyrin repeat"/>
    <property type="match status" value="1"/>
</dbReference>
<keyword evidence="2" id="KW-1185">Reference proteome</keyword>
<accession>A0ABR2HEH8</accession>
<dbReference type="PANTHER" id="PTHR24159">
    <property type="match status" value="1"/>
</dbReference>
<reference evidence="1 2" key="1">
    <citation type="submission" date="2024-04" db="EMBL/GenBank/DDBJ databases">
        <title>Tritrichomonas musculus Genome.</title>
        <authorList>
            <person name="Alves-Ferreira E."/>
            <person name="Grigg M."/>
            <person name="Lorenzi H."/>
            <person name="Galac M."/>
        </authorList>
    </citation>
    <scope>NUCLEOTIDE SEQUENCE [LARGE SCALE GENOMIC DNA]</scope>
    <source>
        <strain evidence="1 2">EAF2021</strain>
    </source>
</reference>
<dbReference type="InterPro" id="IPR036770">
    <property type="entry name" value="Ankyrin_rpt-contain_sf"/>
</dbReference>
<protein>
    <recommendedName>
        <fullName evidence="3">DUF3447 domain-containing protein</fullName>
    </recommendedName>
</protein>
<proteinExistence type="predicted"/>
<evidence type="ECO:0008006" key="3">
    <source>
        <dbReference type="Google" id="ProtNLM"/>
    </source>
</evidence>
<name>A0ABR2HEH8_9EUKA</name>
<sequence>MSIEEHIEKFKEIQAVILEFLENETNSDENFSNLKNIIDEQKICANKQEFILFLHLISSISKNHFRGPAFISKIEKVLDNYATDIKQNLTNSEIFDIFKGSKRVLLSLFEKRLIYMDKKIFKTITSEKYENFKYPQYFLPEIQSFINNECTCEYKQKLLYRCTDEWINEIEKEMPEDFYKLRKEGENKNYICELIRKDLVKEFIIYENRLNYSLESAIIPSIYETHPFLIHMQNCCKLTIIKYAAFFGSIQILKYLQMKGVALTSDLWLYSIHGNNADIIHLLEENNIIPKKYYTCSDSDFEYIYERYLNEADKCFKESIKCHHNDIANYLLDNYIKYFTSNIYRDCFKSYNFEFIMNEFISESVFIYLVQYDYYLLIELLLTNEDIIGSQIFKSYD</sequence>